<keyword evidence="2" id="KW-0503">Monooxygenase</keyword>
<dbReference type="Pfam" id="PF13738">
    <property type="entry name" value="Pyr_redox_3"/>
    <property type="match status" value="1"/>
</dbReference>
<dbReference type="EMBL" id="VTWS01000008">
    <property type="protein sequence ID" value="KAA9347132.1"/>
    <property type="molecule type" value="Genomic_DNA"/>
</dbReference>
<dbReference type="SUPFAM" id="SSF51905">
    <property type="entry name" value="FAD/NAD(P)-binding domain"/>
    <property type="match status" value="1"/>
</dbReference>
<evidence type="ECO:0000313" key="2">
    <source>
        <dbReference type="EMBL" id="KAA9347132.1"/>
    </source>
</evidence>
<dbReference type="InterPro" id="IPR036188">
    <property type="entry name" value="FAD/NAD-bd_sf"/>
</dbReference>
<dbReference type="Gene3D" id="3.50.50.60">
    <property type="entry name" value="FAD/NAD(P)-binding domain"/>
    <property type="match status" value="1"/>
</dbReference>
<dbReference type="PRINTS" id="PR00368">
    <property type="entry name" value="FADPNR"/>
</dbReference>
<protein>
    <submittedName>
        <fullName evidence="2">SidA/IucD/PvdA family monooxygenase</fullName>
    </submittedName>
</protein>
<evidence type="ECO:0000256" key="1">
    <source>
        <dbReference type="ARBA" id="ARBA00023002"/>
    </source>
</evidence>
<dbReference type="GO" id="GO:0050660">
    <property type="term" value="F:flavin adenine dinucleotide binding"/>
    <property type="evidence" value="ECO:0007669"/>
    <property type="project" value="TreeGrafter"/>
</dbReference>
<gene>
    <name evidence="2" type="ORF">F0P93_26350</name>
</gene>
<comment type="caution">
    <text evidence="2">The sequence shown here is derived from an EMBL/GenBank/DDBJ whole genome shotgun (WGS) entry which is preliminary data.</text>
</comment>
<dbReference type="PRINTS" id="PR00469">
    <property type="entry name" value="PNDRDTASEII"/>
</dbReference>
<organism evidence="2 3">
    <name type="scientific">Larkinella humicola</name>
    <dbReference type="NCBI Taxonomy" id="2607654"/>
    <lineage>
        <taxon>Bacteria</taxon>
        <taxon>Pseudomonadati</taxon>
        <taxon>Bacteroidota</taxon>
        <taxon>Cytophagia</taxon>
        <taxon>Cytophagales</taxon>
        <taxon>Spirosomataceae</taxon>
        <taxon>Larkinella</taxon>
    </lineage>
</organism>
<proteinExistence type="predicted"/>
<dbReference type="AlphaFoldDB" id="A0A5N1JD23"/>
<dbReference type="PANTHER" id="PTHR43539">
    <property type="entry name" value="FLAVIN-BINDING MONOOXYGENASE-LIKE PROTEIN (AFU_ORTHOLOGUE AFUA_4G09220)"/>
    <property type="match status" value="1"/>
</dbReference>
<dbReference type="PANTHER" id="PTHR43539:SF78">
    <property type="entry name" value="FLAVIN-CONTAINING MONOOXYGENASE"/>
    <property type="match status" value="1"/>
</dbReference>
<accession>A0A5N1JD23</accession>
<sequence>MTMNPSPETLIIGAGPFGLGLASYLQNRQHDFRVIGHPMEFWKRHMPAGMLLRSGVEWHLDPDGQWTIERFLAERGESPKPEKPLSRELYLAYTDWFLERTEIPVQTAYVTQLSRDNGHFRAVLDDGSTVEARQVVIATGFYSYSHIPAPLSNLIPSDRLRHTRDVVNMADYQGKRVLIVGGRQSAFEWAALLREAGAARIDLSYRHDTPQFIPSDWSWVEPLVEGMVDQPGWFRNLSAEEQEIHRLNLWTEGRLKLEPWLAERIFRPEVGLHPRTQVTAVTEKPDGLGVTLDSGEELAVDAVIAATGYQVDIRRLPFLDESLLAELAVSNGFPVLDEGFQSSVPGLYVTSFPAGLAFGPYFGFTIGVRAASRLVGEALNRNEPTPV</sequence>
<reference evidence="2 3" key="1">
    <citation type="submission" date="2019-09" db="EMBL/GenBank/DDBJ databases">
        <title>Genome Sequence of Larkinella sp MA1.</title>
        <authorList>
            <person name="Srinivasan S."/>
        </authorList>
    </citation>
    <scope>NUCLEOTIDE SEQUENCE [LARGE SCALE GENOMIC DNA]</scope>
    <source>
        <strain evidence="2 3">MA1</strain>
    </source>
</reference>
<dbReference type="GO" id="GO:0004497">
    <property type="term" value="F:monooxygenase activity"/>
    <property type="evidence" value="ECO:0007669"/>
    <property type="project" value="UniProtKB-KW"/>
</dbReference>
<evidence type="ECO:0000313" key="3">
    <source>
        <dbReference type="Proteomes" id="UP000326344"/>
    </source>
</evidence>
<keyword evidence="1" id="KW-0560">Oxidoreductase</keyword>
<name>A0A5N1JD23_9BACT</name>
<dbReference type="Proteomes" id="UP000326344">
    <property type="component" value="Unassembled WGS sequence"/>
</dbReference>
<keyword evidence="3" id="KW-1185">Reference proteome</keyword>
<dbReference type="InterPro" id="IPR050982">
    <property type="entry name" value="Auxin_biosynth/cation_transpt"/>
</dbReference>